<gene>
    <name evidence="1" type="ORF">OG549_00160</name>
</gene>
<dbReference type="EMBL" id="CP108318">
    <property type="protein sequence ID" value="WTW59194.1"/>
    <property type="molecule type" value="Genomic_DNA"/>
</dbReference>
<evidence type="ECO:0000313" key="1">
    <source>
        <dbReference type="EMBL" id="WTW59194.1"/>
    </source>
</evidence>
<organism evidence="1">
    <name type="scientific">Streptomyces sp. NBC_00003</name>
    <dbReference type="NCBI Taxonomy" id="2903608"/>
    <lineage>
        <taxon>Bacteria</taxon>
        <taxon>Bacillati</taxon>
        <taxon>Actinomycetota</taxon>
        <taxon>Actinomycetes</taxon>
        <taxon>Kitasatosporales</taxon>
        <taxon>Streptomycetaceae</taxon>
        <taxon>Streptomyces</taxon>
    </lineage>
</organism>
<dbReference type="AlphaFoldDB" id="A0AAU2UWA7"/>
<name>A0AAU2UWA7_9ACTN</name>
<reference evidence="1" key="1">
    <citation type="submission" date="2022-10" db="EMBL/GenBank/DDBJ databases">
        <title>The complete genomes of actinobacterial strains from the NBC collection.</title>
        <authorList>
            <person name="Joergensen T.S."/>
            <person name="Alvarez Arevalo M."/>
            <person name="Sterndorff E.B."/>
            <person name="Faurdal D."/>
            <person name="Vuksanovic O."/>
            <person name="Mourched A.-S."/>
            <person name="Charusanti P."/>
            <person name="Shaw S."/>
            <person name="Blin K."/>
            <person name="Weber T."/>
        </authorList>
    </citation>
    <scope>NUCLEOTIDE SEQUENCE</scope>
    <source>
        <strain evidence="1">NBC_00003</strain>
    </source>
</reference>
<accession>A0AAU2UWA7</accession>
<proteinExistence type="predicted"/>
<protein>
    <submittedName>
        <fullName evidence="1">Uncharacterized protein</fullName>
    </submittedName>
</protein>
<sequence>MDAEIVQLAGPYLTAAAGAYGAAVLTRVEDVAADATVSVGRRILQTVWRRRNEAGQAALEAAVTDVGDAPEDSDAAAALRQEIKRALRDDPELRKELTALLPTPGAVTINSTGDRNNIAHTISTAISGDVNTLQRDER</sequence>